<dbReference type="Pfam" id="PF02779">
    <property type="entry name" value="Transket_pyr"/>
    <property type="match status" value="1"/>
</dbReference>
<evidence type="ECO:0000313" key="12">
    <source>
        <dbReference type="EMBL" id="PLB39743.1"/>
    </source>
</evidence>
<evidence type="ECO:0000256" key="5">
    <source>
        <dbReference type="ARBA" id="ARBA00022958"/>
    </source>
</evidence>
<evidence type="ECO:0000256" key="1">
    <source>
        <dbReference type="ARBA" id="ARBA00001964"/>
    </source>
</evidence>
<comment type="cofactor">
    <cofactor evidence="1 10">
        <name>thiamine diphosphate</name>
        <dbReference type="ChEBI" id="CHEBI:58937"/>
    </cofactor>
</comment>
<sequence length="377" mass="40593">MAAPRLFRPAARLLSSRPTSALLRPAFRKPVYASLAVRSQGYATESGTKEVTVRDALNEALAEELESNQKTFILGEEVAQYNGAYKVTRGLLDRFGPKRVIDTPITEAGFGGLAVGAALAGLHPICEFMTFNFAMQAIDQIINSAAKTHYMSGGIQPCNITFRGPNGFAAGVAAQHSQDYSAWYGSIPGLKVVSPWSAEDAKGLLKAAIRDPNPVVFLENELLYGQAFPMSEAAQKSDFVLPLGKAKIERPGKDLTIVSLSRCVGQSLNAAAELKQKYGVEAEVINLRSVKPLDVETIIQSLKKTGRIMAVESGYPMFGVSSEILALSMEYGFDYLTAPAVRVTGAEVPTPYALGLEQLSFPQEDTIVGQAAKLLRL</sequence>
<dbReference type="OrthoDB" id="10266385at2759"/>
<dbReference type="PANTHER" id="PTHR11624">
    <property type="entry name" value="DEHYDROGENASE RELATED"/>
    <property type="match status" value="1"/>
</dbReference>
<dbReference type="NCBIfam" id="NF006667">
    <property type="entry name" value="PRK09212.1"/>
    <property type="match status" value="1"/>
</dbReference>
<dbReference type="EMBL" id="KZ559127">
    <property type="protein sequence ID" value="PLB39743.1"/>
    <property type="molecule type" value="Genomic_DNA"/>
</dbReference>
<dbReference type="CDD" id="cd07036">
    <property type="entry name" value="TPP_PYR_E1-PDHc-beta_like"/>
    <property type="match status" value="1"/>
</dbReference>
<reference evidence="12 13" key="1">
    <citation type="submission" date="2017-12" db="EMBL/GenBank/DDBJ databases">
        <authorList>
            <consortium name="DOE Joint Genome Institute"/>
            <person name="Haridas S."/>
            <person name="Kjaerbolling I."/>
            <person name="Vesth T.C."/>
            <person name="Frisvad J.C."/>
            <person name="Nybo J.L."/>
            <person name="Theobald S."/>
            <person name="Kuo A."/>
            <person name="Bowyer P."/>
            <person name="Matsuda Y."/>
            <person name="Mondo S."/>
            <person name="Lyhne E.K."/>
            <person name="Kogle M.E."/>
            <person name="Clum A."/>
            <person name="Lipzen A."/>
            <person name="Salamov A."/>
            <person name="Ngan C.Y."/>
            <person name="Daum C."/>
            <person name="Chiniquy J."/>
            <person name="Barry K."/>
            <person name="LaButti K."/>
            <person name="Simmons B.A."/>
            <person name="Magnuson J.K."/>
            <person name="Mortensen U.H."/>
            <person name="Larsen T.O."/>
            <person name="Grigoriev I.V."/>
            <person name="Baker S.E."/>
            <person name="Andersen M.R."/>
            <person name="Nordberg H.P."/>
            <person name="Cantor M.N."/>
            <person name="Hua S.X."/>
        </authorList>
    </citation>
    <scope>NUCLEOTIDE SEQUENCE [LARGE SCALE GENOMIC DNA]</scope>
    <source>
        <strain evidence="12 13">CBS 102.13</strain>
    </source>
</reference>
<dbReference type="InterPro" id="IPR029061">
    <property type="entry name" value="THDP-binding"/>
</dbReference>
<dbReference type="AlphaFoldDB" id="A0A2I2FGJ3"/>
<evidence type="ECO:0000259" key="11">
    <source>
        <dbReference type="SMART" id="SM00861"/>
    </source>
</evidence>
<dbReference type="GeneID" id="36519009"/>
<evidence type="ECO:0000256" key="4">
    <source>
        <dbReference type="ARBA" id="ARBA00022946"/>
    </source>
</evidence>
<evidence type="ECO:0000256" key="8">
    <source>
        <dbReference type="ARBA" id="ARBA00023128"/>
    </source>
</evidence>
<name>A0A2I2FGJ3_ASPCN</name>
<dbReference type="SMART" id="SM00861">
    <property type="entry name" value="Transket_pyr"/>
    <property type="match status" value="1"/>
</dbReference>
<dbReference type="Proteomes" id="UP000234585">
    <property type="component" value="Unassembled WGS sequence"/>
</dbReference>
<evidence type="ECO:0000256" key="2">
    <source>
        <dbReference type="ARBA" id="ARBA00004173"/>
    </source>
</evidence>
<protein>
    <recommendedName>
        <fullName evidence="10">Pyruvate dehydrogenase E1 component subunit beta</fullName>
        <ecNumber evidence="10">1.2.4.1</ecNumber>
    </recommendedName>
</protein>
<dbReference type="EC" id="1.2.4.1" evidence="10"/>
<proteinExistence type="predicted"/>
<comment type="catalytic activity">
    <reaction evidence="10">
        <text>N(6)-[(R)-lipoyl]-L-lysyl-[protein] + pyruvate + H(+) = N(6)-[(R)-S(8)-acetyldihydrolipoyl]-L-lysyl-[protein] + CO2</text>
        <dbReference type="Rhea" id="RHEA:19189"/>
        <dbReference type="Rhea" id="RHEA-COMP:10474"/>
        <dbReference type="Rhea" id="RHEA-COMP:10478"/>
        <dbReference type="ChEBI" id="CHEBI:15361"/>
        <dbReference type="ChEBI" id="CHEBI:15378"/>
        <dbReference type="ChEBI" id="CHEBI:16526"/>
        <dbReference type="ChEBI" id="CHEBI:83099"/>
        <dbReference type="ChEBI" id="CHEBI:83111"/>
        <dbReference type="EC" id="1.2.4.1"/>
    </reaction>
</comment>
<evidence type="ECO:0000256" key="7">
    <source>
        <dbReference type="ARBA" id="ARBA00023052"/>
    </source>
</evidence>
<keyword evidence="7 10" id="KW-0786">Thiamine pyrophosphate</keyword>
<feature type="domain" description="Transketolase-like pyrimidine-binding" evidence="11">
    <location>
        <begin position="51"/>
        <end position="226"/>
    </location>
</feature>
<evidence type="ECO:0000256" key="9">
    <source>
        <dbReference type="ARBA" id="ARBA00023317"/>
    </source>
</evidence>
<dbReference type="RefSeq" id="XP_024673755.1">
    <property type="nucleotide sequence ID" value="XM_024811849.1"/>
</dbReference>
<comment type="subcellular location">
    <subcellularLocation>
        <location evidence="2">Mitochondrion</location>
    </subcellularLocation>
</comment>
<dbReference type="PANTHER" id="PTHR11624:SF96">
    <property type="entry name" value="PYRUVATE DEHYDROGENASE E1 COMPONENT SUBUNIT BETA, MITOCHONDRIAL"/>
    <property type="match status" value="1"/>
</dbReference>
<dbReference type="InterPro" id="IPR005475">
    <property type="entry name" value="Transketolase-like_Pyr-bd"/>
</dbReference>
<gene>
    <name evidence="12" type="ORF">BDW47DRAFT_102336</name>
</gene>
<dbReference type="InterPro" id="IPR009014">
    <property type="entry name" value="Transketo_C/PFOR_II"/>
</dbReference>
<dbReference type="FunFam" id="3.40.50.920:FF:000001">
    <property type="entry name" value="Pyruvate dehydrogenase E1 beta subunit"/>
    <property type="match status" value="1"/>
</dbReference>
<dbReference type="Gene3D" id="3.40.50.970">
    <property type="match status" value="1"/>
</dbReference>
<dbReference type="FunFam" id="3.40.50.970:FF:000006">
    <property type="entry name" value="Pyruvate dehydrogenase E1 component subunit beta"/>
    <property type="match status" value="1"/>
</dbReference>
<dbReference type="Gene3D" id="3.40.50.920">
    <property type="match status" value="1"/>
</dbReference>
<dbReference type="GO" id="GO:0006086">
    <property type="term" value="P:pyruvate decarboxylation to acetyl-CoA"/>
    <property type="evidence" value="ECO:0007669"/>
    <property type="project" value="InterPro"/>
</dbReference>
<keyword evidence="4" id="KW-0809">Transit peptide</keyword>
<evidence type="ECO:0000256" key="3">
    <source>
        <dbReference type="ARBA" id="ARBA00022723"/>
    </source>
</evidence>
<keyword evidence="9 10" id="KW-0670">Pyruvate</keyword>
<dbReference type="GO" id="GO:0004739">
    <property type="term" value="F:pyruvate dehydrogenase (acetyl-transferring) activity"/>
    <property type="evidence" value="ECO:0007669"/>
    <property type="project" value="UniProtKB-UniRule"/>
</dbReference>
<comment type="function">
    <text evidence="10">The pyruvate dehydrogenase complex catalyzes the overall conversion of pyruvate to acetyl-CoA and CO2.</text>
</comment>
<dbReference type="NCBIfam" id="NF008854">
    <property type="entry name" value="PRK11892.1"/>
    <property type="match status" value="1"/>
</dbReference>
<dbReference type="GO" id="GO:0005739">
    <property type="term" value="C:mitochondrion"/>
    <property type="evidence" value="ECO:0007669"/>
    <property type="project" value="UniProtKB-SubCell"/>
</dbReference>
<dbReference type="Pfam" id="PF02780">
    <property type="entry name" value="Transketolase_C"/>
    <property type="match status" value="1"/>
</dbReference>
<dbReference type="SUPFAM" id="SSF52518">
    <property type="entry name" value="Thiamin diphosphate-binding fold (THDP-binding)"/>
    <property type="match status" value="1"/>
</dbReference>
<keyword evidence="13" id="KW-1185">Reference proteome</keyword>
<dbReference type="GO" id="GO:0046872">
    <property type="term" value="F:metal ion binding"/>
    <property type="evidence" value="ECO:0007669"/>
    <property type="project" value="UniProtKB-KW"/>
</dbReference>
<dbReference type="SUPFAM" id="SSF52922">
    <property type="entry name" value="TK C-terminal domain-like"/>
    <property type="match status" value="1"/>
</dbReference>
<dbReference type="InterPro" id="IPR033248">
    <property type="entry name" value="Transketolase_C"/>
</dbReference>
<evidence type="ECO:0000313" key="13">
    <source>
        <dbReference type="Proteomes" id="UP000234585"/>
    </source>
</evidence>
<keyword evidence="6 10" id="KW-0560">Oxidoreductase</keyword>
<accession>A0A2I2FGJ3</accession>
<dbReference type="InterPro" id="IPR027110">
    <property type="entry name" value="PDHB_mito-type"/>
</dbReference>
<dbReference type="STRING" id="41067.A0A2I2FGJ3"/>
<evidence type="ECO:0000256" key="6">
    <source>
        <dbReference type="ARBA" id="ARBA00023002"/>
    </source>
</evidence>
<keyword evidence="5" id="KW-0630">Potassium</keyword>
<evidence type="ECO:0000256" key="10">
    <source>
        <dbReference type="RuleBase" id="RU364074"/>
    </source>
</evidence>
<keyword evidence="3" id="KW-0479">Metal-binding</keyword>
<organism evidence="12 13">
    <name type="scientific">Aspergillus candidus</name>
    <dbReference type="NCBI Taxonomy" id="41067"/>
    <lineage>
        <taxon>Eukaryota</taxon>
        <taxon>Fungi</taxon>
        <taxon>Dikarya</taxon>
        <taxon>Ascomycota</taxon>
        <taxon>Pezizomycotina</taxon>
        <taxon>Eurotiomycetes</taxon>
        <taxon>Eurotiomycetidae</taxon>
        <taxon>Eurotiales</taxon>
        <taxon>Aspergillaceae</taxon>
        <taxon>Aspergillus</taxon>
        <taxon>Aspergillus subgen. Circumdati</taxon>
    </lineage>
</organism>
<keyword evidence="8" id="KW-0496">Mitochondrion</keyword>